<reference evidence="3 4" key="1">
    <citation type="submission" date="2019-02" db="EMBL/GenBank/DDBJ databases">
        <title>Deep-cultivation of Planctomycetes and their phenomic and genomic characterization uncovers novel biology.</title>
        <authorList>
            <person name="Wiegand S."/>
            <person name="Jogler M."/>
            <person name="Boedeker C."/>
            <person name="Pinto D."/>
            <person name="Vollmers J."/>
            <person name="Rivas-Marin E."/>
            <person name="Kohn T."/>
            <person name="Peeters S.H."/>
            <person name="Heuer A."/>
            <person name="Rast P."/>
            <person name="Oberbeckmann S."/>
            <person name="Bunk B."/>
            <person name="Jeske O."/>
            <person name="Meyerdierks A."/>
            <person name="Storesund J.E."/>
            <person name="Kallscheuer N."/>
            <person name="Luecker S."/>
            <person name="Lage O.M."/>
            <person name="Pohl T."/>
            <person name="Merkel B.J."/>
            <person name="Hornburger P."/>
            <person name="Mueller R.-W."/>
            <person name="Bruemmer F."/>
            <person name="Labrenz M."/>
            <person name="Spormann A.M."/>
            <person name="Op den Camp H."/>
            <person name="Overmann J."/>
            <person name="Amann R."/>
            <person name="Jetten M.S.M."/>
            <person name="Mascher T."/>
            <person name="Medema M.H."/>
            <person name="Devos D.P."/>
            <person name="Kaster A.-K."/>
            <person name="Ovreas L."/>
            <person name="Rohde M."/>
            <person name="Galperin M.Y."/>
            <person name="Jogler C."/>
        </authorList>
    </citation>
    <scope>NUCLEOTIDE SEQUENCE [LARGE SCALE GENOMIC DNA]</scope>
    <source>
        <strain evidence="3 4">ETA_A8</strain>
    </source>
</reference>
<evidence type="ECO:0000256" key="1">
    <source>
        <dbReference type="SAM" id="MobiDB-lite"/>
    </source>
</evidence>
<organism evidence="3 4">
    <name type="scientific">Anatilimnocola aggregata</name>
    <dbReference type="NCBI Taxonomy" id="2528021"/>
    <lineage>
        <taxon>Bacteria</taxon>
        <taxon>Pseudomonadati</taxon>
        <taxon>Planctomycetota</taxon>
        <taxon>Planctomycetia</taxon>
        <taxon>Pirellulales</taxon>
        <taxon>Pirellulaceae</taxon>
        <taxon>Anatilimnocola</taxon>
    </lineage>
</organism>
<feature type="region of interest" description="Disordered" evidence="1">
    <location>
        <begin position="65"/>
        <end position="123"/>
    </location>
</feature>
<accession>A0A517YHH9</accession>
<dbReference type="Proteomes" id="UP000315017">
    <property type="component" value="Chromosome"/>
</dbReference>
<proteinExistence type="predicted"/>
<dbReference type="PANTHER" id="PTHR34404">
    <property type="entry name" value="REGULATORY PROTEIN, FMDB FAMILY"/>
    <property type="match status" value="1"/>
</dbReference>
<evidence type="ECO:0000313" key="4">
    <source>
        <dbReference type="Proteomes" id="UP000315017"/>
    </source>
</evidence>
<dbReference type="Pfam" id="PF09723">
    <property type="entry name" value="Zn_ribbon_8"/>
    <property type="match status" value="1"/>
</dbReference>
<dbReference type="PANTHER" id="PTHR34404:SF2">
    <property type="entry name" value="CONSERVED SERINE RICH PROTEIN"/>
    <property type="match status" value="1"/>
</dbReference>
<dbReference type="KEGG" id="aagg:ETAA8_47700"/>
<dbReference type="SMART" id="SM00834">
    <property type="entry name" value="CxxC_CXXC_SSSS"/>
    <property type="match status" value="1"/>
</dbReference>
<evidence type="ECO:0000313" key="3">
    <source>
        <dbReference type="EMBL" id="QDU29655.1"/>
    </source>
</evidence>
<gene>
    <name evidence="3" type="ORF">ETAA8_47700</name>
</gene>
<protein>
    <submittedName>
        <fullName evidence="3">Zinc ribbon domain protein</fullName>
    </submittedName>
</protein>
<feature type="domain" description="Putative regulatory protein FmdB zinc ribbon" evidence="2">
    <location>
        <begin position="1"/>
        <end position="42"/>
    </location>
</feature>
<sequence length="123" mass="12837">MPTYDYECDACGHKEEVFQSFSDPLIEKCPKCKKKKFRRLFGAGAAVMFKGTGFYTTDYRSDSYKKAASADSKPAESSGGSSDSSTKSETKPATPAPKSDSSSSGSSGGSSGSTGSGGKPKKN</sequence>
<feature type="compositionally biased region" description="Gly residues" evidence="1">
    <location>
        <begin position="106"/>
        <end position="123"/>
    </location>
</feature>
<dbReference type="RefSeq" id="WP_145093803.1">
    <property type="nucleotide sequence ID" value="NZ_CP036274.1"/>
</dbReference>
<dbReference type="AlphaFoldDB" id="A0A517YHH9"/>
<keyword evidence="4" id="KW-1185">Reference proteome</keyword>
<name>A0A517YHH9_9BACT</name>
<dbReference type="NCBIfam" id="TIGR02605">
    <property type="entry name" value="CxxC_CxxC_SSSS"/>
    <property type="match status" value="1"/>
</dbReference>
<evidence type="ECO:0000259" key="2">
    <source>
        <dbReference type="SMART" id="SM00834"/>
    </source>
</evidence>
<dbReference type="EMBL" id="CP036274">
    <property type="protein sequence ID" value="QDU29655.1"/>
    <property type="molecule type" value="Genomic_DNA"/>
</dbReference>
<dbReference type="InterPro" id="IPR013429">
    <property type="entry name" value="Regulatory_FmdB_Zinc_ribbon"/>
</dbReference>
<feature type="compositionally biased region" description="Low complexity" evidence="1">
    <location>
        <begin position="66"/>
        <end position="87"/>
    </location>
</feature>